<dbReference type="InterPro" id="IPR013691">
    <property type="entry name" value="MeTrfase_14"/>
</dbReference>
<evidence type="ECO:0008006" key="5">
    <source>
        <dbReference type="Google" id="ProtNLM"/>
    </source>
</evidence>
<reference evidence="3 4" key="1">
    <citation type="journal article" date="2016" name="Nat. Commun.">
        <title>Thousands of microbial genomes shed light on interconnected biogeochemical processes in an aquifer system.</title>
        <authorList>
            <person name="Anantharaman K."/>
            <person name="Brown C.T."/>
            <person name="Hug L.A."/>
            <person name="Sharon I."/>
            <person name="Castelle C.J."/>
            <person name="Probst A.J."/>
            <person name="Thomas B.C."/>
            <person name="Singh A."/>
            <person name="Wilkins M.J."/>
            <person name="Karaoz U."/>
            <person name="Brodie E.L."/>
            <person name="Williams K.H."/>
            <person name="Hubbard S.S."/>
            <person name="Banfield J.F."/>
        </authorList>
    </citation>
    <scope>NUCLEOTIDE SEQUENCE [LARGE SCALE GENOMIC DNA]</scope>
</reference>
<dbReference type="Pfam" id="PF08484">
    <property type="entry name" value="Methyltransf_14"/>
    <property type="match status" value="1"/>
</dbReference>
<dbReference type="InterPro" id="IPR029063">
    <property type="entry name" value="SAM-dependent_MTases_sf"/>
</dbReference>
<dbReference type="Proteomes" id="UP000178520">
    <property type="component" value="Unassembled WGS sequence"/>
</dbReference>
<evidence type="ECO:0000259" key="1">
    <source>
        <dbReference type="Pfam" id="PF08421"/>
    </source>
</evidence>
<evidence type="ECO:0000313" key="4">
    <source>
        <dbReference type="Proteomes" id="UP000178520"/>
    </source>
</evidence>
<gene>
    <name evidence="3" type="ORF">A2735_00465</name>
</gene>
<dbReference type="Gene3D" id="3.40.50.150">
    <property type="entry name" value="Vaccinia Virus protein VP39"/>
    <property type="match status" value="1"/>
</dbReference>
<feature type="domain" description="Methyltransferase putative zinc binding" evidence="1">
    <location>
        <begin position="10"/>
        <end position="71"/>
    </location>
</feature>
<dbReference type="SUPFAM" id="SSF53335">
    <property type="entry name" value="S-adenosyl-L-methionine-dependent methyltransferases"/>
    <property type="match status" value="1"/>
</dbReference>
<dbReference type="Gene3D" id="3.40.50.720">
    <property type="entry name" value="NAD(P)-binding Rossmann-like Domain"/>
    <property type="match status" value="1"/>
</dbReference>
<name>A0A1F8EC53_9BACT</name>
<organism evidence="3 4">
    <name type="scientific">Candidatus Yanofskybacteria bacterium RIFCSPHIGHO2_01_FULL_41_21</name>
    <dbReference type="NCBI Taxonomy" id="1802660"/>
    <lineage>
        <taxon>Bacteria</taxon>
        <taxon>Candidatus Yanofskyibacteriota</taxon>
    </lineage>
</organism>
<dbReference type="Gene3D" id="6.10.250.3100">
    <property type="match status" value="1"/>
</dbReference>
<dbReference type="Gene3D" id="6.20.50.110">
    <property type="entry name" value="Methyltransferase, zinc-binding domain"/>
    <property type="match status" value="1"/>
</dbReference>
<dbReference type="Pfam" id="PF13489">
    <property type="entry name" value="Methyltransf_23"/>
    <property type="match status" value="1"/>
</dbReference>
<proteinExistence type="predicted"/>
<dbReference type="STRING" id="1802660.A2735_00465"/>
<dbReference type="AlphaFoldDB" id="A0A1F8EC53"/>
<evidence type="ECO:0000313" key="3">
    <source>
        <dbReference type="EMBL" id="OGM98167.1"/>
    </source>
</evidence>
<dbReference type="PANTHER" id="PTHR43861">
    <property type="entry name" value="TRANS-ACONITATE 2-METHYLTRANSFERASE-RELATED"/>
    <property type="match status" value="1"/>
</dbReference>
<accession>A0A1F8EC53</accession>
<sequence length="409" mass="46688">MKRYTHKNQCRICGSSKMIKILDLGIMPPANSFLGKEEIPKQEAVFPLRLYFCPSCTLVQLRDRVDSKYLFRHYVYMTSASKPLVDYFREYGEELIRRFIKSKNDLVVEVGGNDGPLLSIIQNKCRVLNIEPAKNIAQISQIKGIPTITEFFSEELAKKIVAERGTATILTGSNVFAHIDDMHDVFRGAKHIIGKNGVFVMEVHWVGNLIYEGGFDQIYHEHLCYYSLRSLQHLAEQFGLNIFDAQITSMHGATLRVFISASRTVQQSVQTLLNREYKLGLEKLSTYKNFALRVKKNQEDLRSLLLNLKRQGKTIAGYGAPAKGNTLLNFCKINHKTVDYLVDTTIFKQGLYTPGGHIPVHPPEHFKENRPDYTVLLAWNYSDAILKKEDVYRKQGGKFIIPVPKVKVL</sequence>
<feature type="domain" description="C-methyltransferase" evidence="2">
    <location>
        <begin position="250"/>
        <end position="404"/>
    </location>
</feature>
<evidence type="ECO:0000259" key="2">
    <source>
        <dbReference type="Pfam" id="PF08484"/>
    </source>
</evidence>
<comment type="caution">
    <text evidence="3">The sequence shown here is derived from an EMBL/GenBank/DDBJ whole genome shotgun (WGS) entry which is preliminary data.</text>
</comment>
<dbReference type="InterPro" id="IPR038576">
    <property type="entry name" value="Methyltransf_Zn-bd_dom_put_sf"/>
</dbReference>
<dbReference type="EMBL" id="MGJA01000003">
    <property type="protein sequence ID" value="OGM98167.1"/>
    <property type="molecule type" value="Genomic_DNA"/>
</dbReference>
<protein>
    <recommendedName>
        <fullName evidence="5">SAM-dependent methyltransferase</fullName>
    </recommendedName>
</protein>
<dbReference type="InterPro" id="IPR013630">
    <property type="entry name" value="Methyltransf_Zn-bd_dom_put"/>
</dbReference>
<dbReference type="PANTHER" id="PTHR43861:SF5">
    <property type="entry name" value="BLL5978 PROTEIN"/>
    <property type="match status" value="1"/>
</dbReference>
<dbReference type="Pfam" id="PF08421">
    <property type="entry name" value="Methyltransf_13"/>
    <property type="match status" value="1"/>
</dbReference>